<dbReference type="RefSeq" id="WP_085240217.1">
    <property type="nucleotide sequence ID" value="NZ_CP157315.1"/>
</dbReference>
<name>A0A0U1D1I1_9MYCO</name>
<evidence type="ECO:0000313" key="2">
    <source>
        <dbReference type="EMBL" id="CQD06291.1"/>
    </source>
</evidence>
<dbReference type="EMBL" id="CTEC01000001">
    <property type="protein sequence ID" value="CQD06291.1"/>
    <property type="molecule type" value="Genomic_DNA"/>
</dbReference>
<proteinExistence type="predicted"/>
<dbReference type="OrthoDB" id="4641051at2"/>
<gene>
    <name evidence="2" type="primary">espH_1</name>
    <name evidence="2" type="ORF">BN000_01249</name>
</gene>
<feature type="compositionally biased region" description="Basic and acidic residues" evidence="1">
    <location>
        <begin position="1"/>
        <end position="10"/>
    </location>
</feature>
<sequence>MPQHDDHDDLSALDFSAHQSDSDDHGLDHSDALDFSFAEDTETELDAIASLTEAEEAAGEEDEEDGLALFTVTNPPDTVSVSSLIDGRTQRVTLSPKATNMTESELAEEVLVLADLARQKGLAGQRTFLQEDQTVTESLDQLGIADTDVIREFMDAVYPLPTAEEADMAQAEVFAARYTNDETDK</sequence>
<dbReference type="Proteomes" id="UP000199601">
    <property type="component" value="Unassembled WGS sequence"/>
</dbReference>
<keyword evidence="3" id="KW-1185">Reference proteome</keyword>
<feature type="compositionally biased region" description="Basic and acidic residues" evidence="1">
    <location>
        <begin position="20"/>
        <end position="32"/>
    </location>
</feature>
<feature type="region of interest" description="Disordered" evidence="1">
    <location>
        <begin position="1"/>
        <end position="34"/>
    </location>
</feature>
<protein>
    <submittedName>
        <fullName evidence="2">ESX-1 secretion-associated protein EspH</fullName>
    </submittedName>
</protein>
<organism evidence="2 3">
    <name type="scientific">Mycobacterium europaeum</name>
    <dbReference type="NCBI Taxonomy" id="761804"/>
    <lineage>
        <taxon>Bacteria</taxon>
        <taxon>Bacillati</taxon>
        <taxon>Actinomycetota</taxon>
        <taxon>Actinomycetes</taxon>
        <taxon>Mycobacteriales</taxon>
        <taxon>Mycobacteriaceae</taxon>
        <taxon>Mycobacterium</taxon>
        <taxon>Mycobacterium simiae complex</taxon>
    </lineage>
</organism>
<reference evidence="3" key="1">
    <citation type="submission" date="2015-03" db="EMBL/GenBank/DDBJ databases">
        <authorList>
            <person name="Urmite Genomes"/>
        </authorList>
    </citation>
    <scope>NUCLEOTIDE SEQUENCE [LARGE SCALE GENOMIC DNA]</scope>
    <source>
        <strain evidence="3">CSUR P1344</strain>
    </source>
</reference>
<dbReference type="AlphaFoldDB" id="A0A0U1D1I1"/>
<accession>A0A0U1D1I1</accession>
<dbReference type="STRING" id="761804.BN000_01249"/>
<evidence type="ECO:0000313" key="3">
    <source>
        <dbReference type="Proteomes" id="UP000199601"/>
    </source>
</evidence>
<evidence type="ECO:0000256" key="1">
    <source>
        <dbReference type="SAM" id="MobiDB-lite"/>
    </source>
</evidence>